<dbReference type="InterPro" id="IPR007727">
    <property type="entry name" value="Spo12"/>
</dbReference>
<dbReference type="KEGG" id="ncs:NCAS_0D01530"/>
<organism evidence="2 3">
    <name type="scientific">Naumovozyma castellii</name>
    <name type="common">Yeast</name>
    <name type="synonym">Saccharomyces castellii</name>
    <dbReference type="NCBI Taxonomy" id="27288"/>
    <lineage>
        <taxon>Eukaryota</taxon>
        <taxon>Fungi</taxon>
        <taxon>Dikarya</taxon>
        <taxon>Ascomycota</taxon>
        <taxon>Saccharomycotina</taxon>
        <taxon>Saccharomycetes</taxon>
        <taxon>Saccharomycetales</taxon>
        <taxon>Saccharomycetaceae</taxon>
        <taxon>Naumovozyma</taxon>
    </lineage>
</organism>
<keyword evidence="3" id="KW-1185">Reference proteome</keyword>
<proteinExistence type="predicted"/>
<feature type="compositionally biased region" description="Polar residues" evidence="1">
    <location>
        <begin position="27"/>
        <end position="36"/>
    </location>
</feature>
<dbReference type="EMBL" id="HE576755">
    <property type="protein sequence ID" value="CCC69734.1"/>
    <property type="molecule type" value="Genomic_DNA"/>
</dbReference>
<dbReference type="OrthoDB" id="5578329at2759"/>
<dbReference type="HOGENOM" id="CLU_154786_0_0_1"/>
<dbReference type="FunCoup" id="G0VDU5">
    <property type="interactions" value="27"/>
</dbReference>
<sequence>MSMTTTNPRRTNTALSKKQTTHDKTSYKNNFSNPVTSSVASSLHRSMFKKTTNASVTKNSNRLKISLINKFASPTDRLLSPCSQKLTNHKSKFLLAKSNPTKLNFAAMMNKKENEMDSDDE</sequence>
<reference key="2">
    <citation type="submission" date="2011-08" db="EMBL/GenBank/DDBJ databases">
        <title>Genome sequence of Naumovozyma castellii.</title>
        <authorList>
            <person name="Gordon J.L."/>
            <person name="Armisen D."/>
            <person name="Proux-Wera E."/>
            <person name="OhEigeartaigh S.S."/>
            <person name="Byrne K.P."/>
            <person name="Wolfe K.H."/>
        </authorList>
    </citation>
    <scope>NUCLEOTIDE SEQUENCE</scope>
    <source>
        <strain>Type strain:CBS 4309</strain>
    </source>
</reference>
<evidence type="ECO:0000313" key="3">
    <source>
        <dbReference type="Proteomes" id="UP000001640"/>
    </source>
</evidence>
<protein>
    <submittedName>
        <fullName evidence="2">Uncharacterized protein</fullName>
    </submittedName>
</protein>
<accession>G0VDU5</accession>
<feature type="region of interest" description="Disordered" evidence="1">
    <location>
        <begin position="1"/>
        <end position="36"/>
    </location>
</feature>
<dbReference type="eggNOG" id="ENOG502SCGC">
    <property type="taxonomic scope" value="Eukaryota"/>
</dbReference>
<feature type="compositionally biased region" description="Polar residues" evidence="1">
    <location>
        <begin position="1"/>
        <end position="18"/>
    </location>
</feature>
<dbReference type="Proteomes" id="UP000001640">
    <property type="component" value="Chromosome 4"/>
</dbReference>
<evidence type="ECO:0000313" key="2">
    <source>
        <dbReference type="EMBL" id="CCC69734.1"/>
    </source>
</evidence>
<dbReference type="OMA" id="FKKKTMA"/>
<gene>
    <name evidence="2" type="primary">NCAS0D01530</name>
    <name evidence="2" type="ordered locus">NCAS_0D01530</name>
</gene>
<dbReference type="InParanoid" id="G0VDU5"/>
<dbReference type="RefSeq" id="XP_003676097.1">
    <property type="nucleotide sequence ID" value="XM_003676049.1"/>
</dbReference>
<dbReference type="Pfam" id="PF05032">
    <property type="entry name" value="Spo12"/>
    <property type="match status" value="1"/>
</dbReference>
<dbReference type="STRING" id="1064592.G0VDU5"/>
<dbReference type="GeneID" id="96903342"/>
<name>G0VDU5_NAUCA</name>
<evidence type="ECO:0000256" key="1">
    <source>
        <dbReference type="SAM" id="MobiDB-lite"/>
    </source>
</evidence>
<reference evidence="2 3" key="1">
    <citation type="journal article" date="2011" name="Proc. Natl. Acad. Sci. U.S.A.">
        <title>Evolutionary erosion of yeast sex chromosomes by mating-type switching accidents.</title>
        <authorList>
            <person name="Gordon J.L."/>
            <person name="Armisen D."/>
            <person name="Proux-Wera E."/>
            <person name="Oheigeartaigh S.S."/>
            <person name="Byrne K.P."/>
            <person name="Wolfe K.H."/>
        </authorList>
    </citation>
    <scope>NUCLEOTIDE SEQUENCE [LARGE SCALE GENOMIC DNA]</scope>
    <source>
        <strain evidence="3">ATCC 76901 / BCRC 22586 / CBS 4309 / NBRC 1992 / NRRL Y-12630</strain>
    </source>
</reference>
<dbReference type="AlphaFoldDB" id="G0VDU5"/>